<comment type="caution">
    <text evidence="3">The sequence shown here is derived from an EMBL/GenBank/DDBJ whole genome shotgun (WGS) entry which is preliminary data.</text>
</comment>
<dbReference type="Pfam" id="PF01757">
    <property type="entry name" value="Acyl_transf_3"/>
    <property type="match status" value="1"/>
</dbReference>
<dbReference type="GO" id="GO:0016020">
    <property type="term" value="C:membrane"/>
    <property type="evidence" value="ECO:0007669"/>
    <property type="project" value="TreeGrafter"/>
</dbReference>
<dbReference type="GO" id="GO:0000271">
    <property type="term" value="P:polysaccharide biosynthetic process"/>
    <property type="evidence" value="ECO:0007669"/>
    <property type="project" value="TreeGrafter"/>
</dbReference>
<feature type="transmembrane region" description="Helical" evidence="1">
    <location>
        <begin position="276"/>
        <end position="296"/>
    </location>
</feature>
<evidence type="ECO:0000313" key="3">
    <source>
        <dbReference type="EMBL" id="KHD05762.1"/>
    </source>
</evidence>
<feature type="transmembrane region" description="Helical" evidence="1">
    <location>
        <begin position="316"/>
        <end position="339"/>
    </location>
</feature>
<accession>A0A0A6P5N5</accession>
<feature type="transmembrane region" description="Helical" evidence="1">
    <location>
        <begin position="108"/>
        <end position="131"/>
    </location>
</feature>
<keyword evidence="1" id="KW-0812">Transmembrane</keyword>
<dbReference type="InterPro" id="IPR050879">
    <property type="entry name" value="Acyltransferase_3"/>
</dbReference>
<feature type="transmembrane region" description="Helical" evidence="1">
    <location>
        <begin position="212"/>
        <end position="238"/>
    </location>
</feature>
<gene>
    <name evidence="3" type="ORF">PN36_08950</name>
</gene>
<feature type="transmembrane region" description="Helical" evidence="1">
    <location>
        <begin position="180"/>
        <end position="200"/>
    </location>
</feature>
<dbReference type="AlphaFoldDB" id="A0A0A6P5N5"/>
<dbReference type="EMBL" id="JSZA02000027">
    <property type="protein sequence ID" value="KHD05762.1"/>
    <property type="molecule type" value="Genomic_DNA"/>
</dbReference>
<evidence type="ECO:0000256" key="1">
    <source>
        <dbReference type="SAM" id="Phobius"/>
    </source>
</evidence>
<evidence type="ECO:0000313" key="4">
    <source>
        <dbReference type="Proteomes" id="UP000030428"/>
    </source>
</evidence>
<name>A0A0A6P5N5_9GAMM</name>
<organism evidence="3 4">
    <name type="scientific">Candidatus Thiomargarita nelsonii</name>
    <dbReference type="NCBI Taxonomy" id="1003181"/>
    <lineage>
        <taxon>Bacteria</taxon>
        <taxon>Pseudomonadati</taxon>
        <taxon>Pseudomonadota</taxon>
        <taxon>Gammaproteobacteria</taxon>
        <taxon>Thiotrichales</taxon>
        <taxon>Thiotrichaceae</taxon>
        <taxon>Thiomargarita</taxon>
    </lineage>
</organism>
<dbReference type="InterPro" id="IPR002656">
    <property type="entry name" value="Acyl_transf_3_dom"/>
</dbReference>
<dbReference type="Proteomes" id="UP000030428">
    <property type="component" value="Unassembled WGS sequence"/>
</dbReference>
<sequence length="407" mass="46317">MESNKNFINIPNFTTQDSFTSLLDLARWIAAFIVFIGHLRSPIFCIYTEVEQKTLLVKIFYFVTDLGVEAVMIFFVLSGFLVGGKNLARATSGSFNFYNYCIDRISRLYVVLLPALVICFFLDVIGSTYFIEAGLYNHEHDIIRNNFPEHVIAEHLNSGLLIANFFMLQSFYTETVGSNFPLWSLSFEFWFYLVFGLLLLAGSKQGQLIGKFGCIVLALVIIILLGYKFVLYFLIWGIGLSVVFFNRSIIKSPIVALIFFVASLIISRLKLIDITYLHHLLVALTFGIFLLSMKGVNNSFLCKTKKINSTLAGFSYSLYLLHFPLILFLLSVWVTVFQISNFTSGYQPSSTAIVIYLVTMVVTLILSYGFARVTEHNTAVVRQFLKRNLRLMAEKLQQVRANWQTGN</sequence>
<reference evidence="3 4" key="1">
    <citation type="journal article" date="2016" name="Front. Microbiol.">
        <title>Single-Cell (Meta-)Genomics of a Dimorphic Candidatus Thiomargarita nelsonii Reveals Genomic Plasticity.</title>
        <authorList>
            <person name="Flood B.E."/>
            <person name="Fliss P."/>
            <person name="Jones D.S."/>
            <person name="Dick G.J."/>
            <person name="Jain S."/>
            <person name="Kaster A.K."/>
            <person name="Winkel M."/>
            <person name="Mussmann M."/>
            <person name="Bailey J."/>
        </authorList>
    </citation>
    <scope>NUCLEOTIDE SEQUENCE [LARGE SCALE GENOMIC DNA]</scope>
    <source>
        <strain evidence="3">Hydrate Ridge</strain>
    </source>
</reference>
<evidence type="ECO:0000259" key="2">
    <source>
        <dbReference type="Pfam" id="PF01757"/>
    </source>
</evidence>
<protein>
    <recommendedName>
        <fullName evidence="2">Acyltransferase 3 domain-containing protein</fullName>
    </recommendedName>
</protein>
<feature type="transmembrane region" description="Helical" evidence="1">
    <location>
        <begin position="59"/>
        <end position="82"/>
    </location>
</feature>
<feature type="transmembrane region" description="Helical" evidence="1">
    <location>
        <begin position="250"/>
        <end position="269"/>
    </location>
</feature>
<dbReference type="GO" id="GO:0016747">
    <property type="term" value="F:acyltransferase activity, transferring groups other than amino-acyl groups"/>
    <property type="evidence" value="ECO:0007669"/>
    <property type="project" value="InterPro"/>
</dbReference>
<feature type="domain" description="Acyltransferase 3" evidence="2">
    <location>
        <begin position="23"/>
        <end position="371"/>
    </location>
</feature>
<feature type="transmembrane region" description="Helical" evidence="1">
    <location>
        <begin position="151"/>
        <end position="168"/>
    </location>
</feature>
<keyword evidence="4" id="KW-1185">Reference proteome</keyword>
<proteinExistence type="predicted"/>
<dbReference type="PANTHER" id="PTHR23028:SF53">
    <property type="entry name" value="ACYL_TRANSF_3 DOMAIN-CONTAINING PROTEIN"/>
    <property type="match status" value="1"/>
</dbReference>
<dbReference type="PANTHER" id="PTHR23028">
    <property type="entry name" value="ACETYLTRANSFERASE"/>
    <property type="match status" value="1"/>
</dbReference>
<feature type="transmembrane region" description="Helical" evidence="1">
    <location>
        <begin position="351"/>
        <end position="371"/>
    </location>
</feature>
<feature type="transmembrane region" description="Helical" evidence="1">
    <location>
        <begin position="25"/>
        <end position="47"/>
    </location>
</feature>
<keyword evidence="1" id="KW-1133">Transmembrane helix</keyword>
<keyword evidence="1" id="KW-0472">Membrane</keyword>